<dbReference type="SUPFAM" id="SSF54001">
    <property type="entry name" value="Cysteine proteinases"/>
    <property type="match status" value="1"/>
</dbReference>
<accession>A0A399F503</accession>
<dbReference type="EC" id="3.4.-.-" evidence="6"/>
<evidence type="ECO:0000256" key="2">
    <source>
        <dbReference type="ARBA" id="ARBA00022670"/>
    </source>
</evidence>
<dbReference type="Proteomes" id="UP000265715">
    <property type="component" value="Unassembled WGS sequence"/>
</dbReference>
<sequence length="130" mass="14500">MDPQQLYRLVQAYYGTPYRWGGTDPRVGLDCSAFVQRVYAHLGWRLPRTALKQYTRLPPVTTAYLLPGDLVFFRAPGRPVDHVGLVLWDGLMAHASQARGGVVVEPLSRYAGRYIGARRPLAGVVPAKSY</sequence>
<reference evidence="6 7" key="1">
    <citation type="submission" date="2018-08" db="EMBL/GenBank/DDBJ databases">
        <title>Meiothermus terrae DSM 26712 genome sequencing project.</title>
        <authorList>
            <person name="Da Costa M.S."/>
            <person name="Albuquerque L."/>
            <person name="Raposo P."/>
            <person name="Froufe H.J.C."/>
            <person name="Barroso C.S."/>
            <person name="Egas C."/>
        </authorList>
    </citation>
    <scope>NUCLEOTIDE SEQUENCE [LARGE SCALE GENOMIC DNA]</scope>
    <source>
        <strain evidence="6 7">DSM 26712</strain>
    </source>
</reference>
<evidence type="ECO:0000313" key="6">
    <source>
        <dbReference type="EMBL" id="RIH90736.1"/>
    </source>
</evidence>
<keyword evidence="4" id="KW-0788">Thiol protease</keyword>
<dbReference type="GO" id="GO:0006508">
    <property type="term" value="P:proteolysis"/>
    <property type="evidence" value="ECO:0007669"/>
    <property type="project" value="UniProtKB-KW"/>
</dbReference>
<keyword evidence="7" id="KW-1185">Reference proteome</keyword>
<dbReference type="GO" id="GO:0008234">
    <property type="term" value="F:cysteine-type peptidase activity"/>
    <property type="evidence" value="ECO:0007669"/>
    <property type="project" value="UniProtKB-KW"/>
</dbReference>
<protein>
    <submittedName>
        <fullName evidence="6">Murein DD-endopeptidase MepH</fullName>
        <ecNumber evidence="6">3.4.-.-</ecNumber>
    </submittedName>
</protein>
<dbReference type="RefSeq" id="WP_245971457.1">
    <property type="nucleotide sequence ID" value="NZ_QXDL01000004.1"/>
</dbReference>
<keyword evidence="3 6" id="KW-0378">Hydrolase</keyword>
<dbReference type="InterPro" id="IPR038765">
    <property type="entry name" value="Papain-like_cys_pep_sf"/>
</dbReference>
<dbReference type="InterPro" id="IPR051202">
    <property type="entry name" value="Peptidase_C40"/>
</dbReference>
<dbReference type="Pfam" id="PF00877">
    <property type="entry name" value="NLPC_P60"/>
    <property type="match status" value="1"/>
</dbReference>
<evidence type="ECO:0000256" key="4">
    <source>
        <dbReference type="ARBA" id="ARBA00022807"/>
    </source>
</evidence>
<dbReference type="AlphaFoldDB" id="A0A399F503"/>
<dbReference type="PANTHER" id="PTHR47053">
    <property type="entry name" value="MUREIN DD-ENDOPEPTIDASE MEPH-RELATED"/>
    <property type="match status" value="1"/>
</dbReference>
<dbReference type="Gene3D" id="3.90.1720.10">
    <property type="entry name" value="endopeptidase domain like (from Nostoc punctiforme)"/>
    <property type="match status" value="1"/>
</dbReference>
<comment type="caution">
    <text evidence="6">The sequence shown here is derived from an EMBL/GenBank/DDBJ whole genome shotgun (WGS) entry which is preliminary data.</text>
</comment>
<feature type="domain" description="NlpC/P60" evidence="5">
    <location>
        <begin position="1"/>
        <end position="122"/>
    </location>
</feature>
<dbReference type="PANTHER" id="PTHR47053:SF1">
    <property type="entry name" value="MUREIN DD-ENDOPEPTIDASE MEPH-RELATED"/>
    <property type="match status" value="1"/>
</dbReference>
<keyword evidence="2" id="KW-0645">Protease</keyword>
<gene>
    <name evidence="6" type="primary">mepH_1</name>
    <name evidence="6" type="ORF">Mterra_00230</name>
</gene>
<evidence type="ECO:0000259" key="5">
    <source>
        <dbReference type="PROSITE" id="PS51935"/>
    </source>
</evidence>
<organism evidence="6 7">
    <name type="scientific">Calidithermus terrae</name>
    <dbReference type="NCBI Taxonomy" id="1408545"/>
    <lineage>
        <taxon>Bacteria</taxon>
        <taxon>Thermotogati</taxon>
        <taxon>Deinococcota</taxon>
        <taxon>Deinococci</taxon>
        <taxon>Thermales</taxon>
        <taxon>Thermaceae</taxon>
        <taxon>Calidithermus</taxon>
    </lineage>
</organism>
<dbReference type="PROSITE" id="PS51935">
    <property type="entry name" value="NLPC_P60"/>
    <property type="match status" value="1"/>
</dbReference>
<proteinExistence type="inferred from homology"/>
<comment type="similarity">
    <text evidence="1">Belongs to the peptidase C40 family.</text>
</comment>
<evidence type="ECO:0000313" key="7">
    <source>
        <dbReference type="Proteomes" id="UP000265715"/>
    </source>
</evidence>
<evidence type="ECO:0000256" key="3">
    <source>
        <dbReference type="ARBA" id="ARBA00022801"/>
    </source>
</evidence>
<name>A0A399F503_9DEIN</name>
<evidence type="ECO:0000256" key="1">
    <source>
        <dbReference type="ARBA" id="ARBA00007074"/>
    </source>
</evidence>
<dbReference type="InterPro" id="IPR000064">
    <property type="entry name" value="NLP_P60_dom"/>
</dbReference>
<dbReference type="EMBL" id="QXDL01000004">
    <property type="protein sequence ID" value="RIH90736.1"/>
    <property type="molecule type" value="Genomic_DNA"/>
</dbReference>